<keyword evidence="1" id="KW-0489">Methyltransferase</keyword>
<protein>
    <submittedName>
        <fullName evidence="6">Loganic acid O-methyltransferase-like</fullName>
    </submittedName>
</protein>
<dbReference type="InterPro" id="IPR005299">
    <property type="entry name" value="MeTrfase_7"/>
</dbReference>
<organism evidence="5 6">
    <name type="scientific">Ziziphus jujuba</name>
    <name type="common">Chinese jujube</name>
    <name type="synonym">Ziziphus sativa</name>
    <dbReference type="NCBI Taxonomy" id="326968"/>
    <lineage>
        <taxon>Eukaryota</taxon>
        <taxon>Viridiplantae</taxon>
        <taxon>Streptophyta</taxon>
        <taxon>Embryophyta</taxon>
        <taxon>Tracheophyta</taxon>
        <taxon>Spermatophyta</taxon>
        <taxon>Magnoliopsida</taxon>
        <taxon>eudicotyledons</taxon>
        <taxon>Gunneridae</taxon>
        <taxon>Pentapetalae</taxon>
        <taxon>rosids</taxon>
        <taxon>fabids</taxon>
        <taxon>Rosales</taxon>
        <taxon>Rhamnaceae</taxon>
        <taxon>Paliureae</taxon>
        <taxon>Ziziphus</taxon>
    </lineage>
</organism>
<evidence type="ECO:0000256" key="3">
    <source>
        <dbReference type="ARBA" id="ARBA00022723"/>
    </source>
</evidence>
<evidence type="ECO:0000256" key="2">
    <source>
        <dbReference type="ARBA" id="ARBA00022679"/>
    </source>
</evidence>
<sequence>MEFSEEIPMKGGDGIHGYANNSSLQREAIDVAKKLVNEAIAEKLDIGALVSSKTFCIADLGCSVGPNTFIAVENIIEAVKLKYQSQSPASKIPEFQVFFNDHASNDFNFLFTSLSKDREYYVVGLPGSFHCRIFPEASLHIVHASSSIHWLSRVPKEVMNKNSPAWNGGRIHYTNSADEVIRAYKAQYDEDTDRFLQARAHEVVFGGLMLLIFSSIPNGTLHSQPLENIFFHLLGSCLMDMAKKGIICEEKVDSFNIPYYVPTPEEFEAAVERNGCFSIERKENARGVFVSKNLPNAHIFASHLRAGMEGRLKQHFGGDIIDELFNLYHKKVEEMVPFMLESGKRMDLFVLLKRKADISPLVP</sequence>
<evidence type="ECO:0000256" key="1">
    <source>
        <dbReference type="ARBA" id="ARBA00022603"/>
    </source>
</evidence>
<dbReference type="GeneID" id="107418682"/>
<dbReference type="RefSeq" id="XP_015882868.3">
    <property type="nucleotide sequence ID" value="XM_016027382.4"/>
</dbReference>
<reference evidence="5" key="1">
    <citation type="submission" date="2025-05" db="UniProtKB">
        <authorList>
            <consortium name="RefSeq"/>
        </authorList>
    </citation>
    <scope>NUCLEOTIDE SEQUENCE [LARGE SCALE GENOMIC DNA]</scope>
</reference>
<reference evidence="6" key="2">
    <citation type="submission" date="2025-08" db="UniProtKB">
        <authorList>
            <consortium name="RefSeq"/>
        </authorList>
    </citation>
    <scope>IDENTIFICATION</scope>
    <source>
        <tissue evidence="6">Seedling</tissue>
    </source>
</reference>
<evidence type="ECO:0000313" key="5">
    <source>
        <dbReference type="Proteomes" id="UP001652623"/>
    </source>
</evidence>
<dbReference type="Pfam" id="PF03492">
    <property type="entry name" value="Methyltransf_7"/>
    <property type="match status" value="1"/>
</dbReference>
<keyword evidence="4" id="KW-0460">Magnesium</keyword>
<dbReference type="Proteomes" id="UP001652623">
    <property type="component" value="Chromosome 2"/>
</dbReference>
<evidence type="ECO:0000256" key="4">
    <source>
        <dbReference type="ARBA" id="ARBA00022842"/>
    </source>
</evidence>
<dbReference type="InParanoid" id="A0A6P4A4A3"/>
<dbReference type="GO" id="GO:0032259">
    <property type="term" value="P:methylation"/>
    <property type="evidence" value="ECO:0007669"/>
    <property type="project" value="UniProtKB-KW"/>
</dbReference>
<dbReference type="GO" id="GO:0046872">
    <property type="term" value="F:metal ion binding"/>
    <property type="evidence" value="ECO:0007669"/>
    <property type="project" value="UniProtKB-KW"/>
</dbReference>
<name>A0A6P4A4A3_ZIZJJ</name>
<dbReference type="SUPFAM" id="SSF53335">
    <property type="entry name" value="S-adenosyl-L-methionine-dependent methyltransferases"/>
    <property type="match status" value="1"/>
</dbReference>
<dbReference type="AlphaFoldDB" id="A0A6P4A4A3"/>
<dbReference type="InterPro" id="IPR042086">
    <property type="entry name" value="MeTrfase_capping"/>
</dbReference>
<dbReference type="Gene3D" id="3.40.50.150">
    <property type="entry name" value="Vaccinia Virus protein VP39"/>
    <property type="match status" value="1"/>
</dbReference>
<dbReference type="PANTHER" id="PTHR31009">
    <property type="entry name" value="S-ADENOSYL-L-METHIONINE:CARBOXYL METHYLTRANSFERASE FAMILY PROTEIN"/>
    <property type="match status" value="1"/>
</dbReference>
<evidence type="ECO:0000313" key="6">
    <source>
        <dbReference type="RefSeq" id="XP_015882868.3"/>
    </source>
</evidence>
<accession>A0A6P4A4A3</accession>
<keyword evidence="3" id="KW-0479">Metal-binding</keyword>
<dbReference type="GO" id="GO:0008168">
    <property type="term" value="F:methyltransferase activity"/>
    <property type="evidence" value="ECO:0007669"/>
    <property type="project" value="UniProtKB-KW"/>
</dbReference>
<proteinExistence type="predicted"/>
<keyword evidence="2" id="KW-0808">Transferase</keyword>
<dbReference type="InterPro" id="IPR029063">
    <property type="entry name" value="SAM-dependent_MTases_sf"/>
</dbReference>
<dbReference type="Gene3D" id="1.10.1200.270">
    <property type="entry name" value="Methyltransferase, alpha-helical capping domain"/>
    <property type="match status" value="1"/>
</dbReference>
<keyword evidence="5" id="KW-1185">Reference proteome</keyword>
<dbReference type="KEGG" id="zju:107418682"/>
<gene>
    <name evidence="6" type="primary">LOC107418682</name>
</gene>